<keyword evidence="2" id="KW-1185">Reference proteome</keyword>
<evidence type="ECO:0000313" key="1">
    <source>
        <dbReference type="EMBL" id="MFD2036905.1"/>
    </source>
</evidence>
<name>A0ABW4VTI6_9BACT</name>
<gene>
    <name evidence="1" type="ORF">ACFSKL_19020</name>
</gene>
<dbReference type="PROSITE" id="PS51257">
    <property type="entry name" value="PROKAR_LIPOPROTEIN"/>
    <property type="match status" value="1"/>
</dbReference>
<dbReference type="Pfam" id="PF13970">
    <property type="entry name" value="DUF4221"/>
    <property type="match status" value="1"/>
</dbReference>
<dbReference type="EMBL" id="JBHUHR010000045">
    <property type="protein sequence ID" value="MFD2036905.1"/>
    <property type="molecule type" value="Genomic_DNA"/>
</dbReference>
<organism evidence="1 2">
    <name type="scientific">Belliella marina</name>
    <dbReference type="NCBI Taxonomy" id="1644146"/>
    <lineage>
        <taxon>Bacteria</taxon>
        <taxon>Pseudomonadati</taxon>
        <taxon>Bacteroidota</taxon>
        <taxon>Cytophagia</taxon>
        <taxon>Cytophagales</taxon>
        <taxon>Cyclobacteriaceae</taxon>
        <taxon>Belliella</taxon>
    </lineage>
</organism>
<protein>
    <submittedName>
        <fullName evidence="1">DUF4221 family protein</fullName>
    </submittedName>
</protein>
<dbReference type="RefSeq" id="WP_376888380.1">
    <property type="nucleotide sequence ID" value="NZ_JBHUHR010000045.1"/>
</dbReference>
<reference evidence="2" key="1">
    <citation type="journal article" date="2019" name="Int. J. Syst. Evol. Microbiol.">
        <title>The Global Catalogue of Microorganisms (GCM) 10K type strain sequencing project: providing services to taxonomists for standard genome sequencing and annotation.</title>
        <authorList>
            <consortium name="The Broad Institute Genomics Platform"/>
            <consortium name="The Broad Institute Genome Sequencing Center for Infectious Disease"/>
            <person name="Wu L."/>
            <person name="Ma J."/>
        </authorList>
    </citation>
    <scope>NUCLEOTIDE SEQUENCE [LARGE SCALE GENOMIC DNA]</scope>
    <source>
        <strain evidence="2">CGMCC 1.15180</strain>
    </source>
</reference>
<sequence length="374" mass="43610">MKTCLYLGFLILTIFSCSSPKIQKEELSDLSFELDSRVKAFDMPEGWGHFYLGFQNVKDRIYFFNHRKFSVAAFDKESQEMIFLTEFEKEGPNGVDGQVIDFQIDDEGNILFYASNDKLYKMNPHGELVEKVSLQTSELVDNNIAILPNNFQKIENLLYFPAFPMIFKWTDLSVDELAALPNLIVYNLEDHSYEKLSFFDRTYLGNNLNKFIMPTLGIGKNGEMIINHNYKDIFVYHKGEVINVEASLTGFSPDPPVSQKDMFEEMDEIMRLMNHTDNYLNFAFYPHHNIYIRTAKFEEAPEGDDFMGTFMPSKWALVFLDEQFKKVGELNLPEKETNGNYIFDTKEGIWFSTDHPDNPDLDEDKLQFRLLLKK</sequence>
<dbReference type="InterPro" id="IPR025316">
    <property type="entry name" value="DUF4221"/>
</dbReference>
<dbReference type="Proteomes" id="UP001597361">
    <property type="component" value="Unassembled WGS sequence"/>
</dbReference>
<dbReference type="SUPFAM" id="SSF101898">
    <property type="entry name" value="NHL repeat"/>
    <property type="match status" value="1"/>
</dbReference>
<accession>A0ABW4VTI6</accession>
<evidence type="ECO:0000313" key="2">
    <source>
        <dbReference type="Proteomes" id="UP001597361"/>
    </source>
</evidence>
<comment type="caution">
    <text evidence="1">The sequence shown here is derived from an EMBL/GenBank/DDBJ whole genome shotgun (WGS) entry which is preliminary data.</text>
</comment>
<proteinExistence type="predicted"/>